<dbReference type="RefSeq" id="XP_001877210.1">
    <property type="nucleotide sequence ID" value="XM_001877175.1"/>
</dbReference>
<dbReference type="KEGG" id="lbc:LACBIDRAFT_323809"/>
<proteinExistence type="predicted"/>
<evidence type="ECO:0000313" key="3">
    <source>
        <dbReference type="Proteomes" id="UP000001194"/>
    </source>
</evidence>
<dbReference type="InParanoid" id="B0CYU8"/>
<dbReference type="Proteomes" id="UP000001194">
    <property type="component" value="Unassembled WGS sequence"/>
</dbReference>
<dbReference type="OrthoDB" id="1897642at2759"/>
<dbReference type="HOGENOM" id="CLU_481520_0_0_1"/>
<evidence type="ECO:0000256" key="1">
    <source>
        <dbReference type="SAM" id="MobiDB-lite"/>
    </source>
</evidence>
<keyword evidence="3" id="KW-1185">Reference proteome</keyword>
<gene>
    <name evidence="2" type="ORF">LACBIDRAFT_323809</name>
</gene>
<dbReference type="EMBL" id="DS547094">
    <property type="protein sequence ID" value="EDR12946.1"/>
    <property type="molecule type" value="Genomic_DNA"/>
</dbReference>
<feature type="compositionally biased region" description="Basic and acidic residues" evidence="1">
    <location>
        <begin position="303"/>
        <end position="316"/>
    </location>
</feature>
<sequence>MAVDLNAPYAILVGFGLSNEVTLRSVLVLVIFPRSRPNSTSTILVMNHQRQSLPRKRILETYDAPEPKRPQLYSIYEQFPQLRDPDKKLIAPPVVFQDGIIACQKPVPVQIQPISRSSISTGSTPLDPINVDDLDIEGRPEKSFVQTGPNSLGASTSSQRCFDPPSLNDHVAFDPNRGLLDSMKIHGNTLKLTFHQGGMTCEDVSVFLQRTGLSASESRRVDILDERTARFQFSHPHVAATAFFMLMGYVRSKPETQPSSSRRDIIDLRESPAPGIEDAHVDAASSSGSGAAPMSSHLVVSPDHQDKVIKRSHAIDDISWDEEHEEQGNLSDRVAESVGSECDSEDGENYIDKEAQPCNRKSGASPPEAGVPPTPIHRPRVRQVVISSDGASSSRTSTGSTSNAGTMAPPTFSIPSGDNFRHVVDACLVKENIAVIGYANGPCDISILRLVEVWRGWLWTLHPDNLALASSESISKIGTIPSTLAAVETTLYVGTGQKILTLDIDHPTARPRQARCGNATNHLDHQVQIWDKRASGFDRPPKLQLGYRHTGTLSLSSCSKGGALHSYFVKGYPDGGVCFWDFRNVKVVRQSY</sequence>
<dbReference type="STRING" id="486041.B0CYU8"/>
<name>B0CYU8_LACBS</name>
<dbReference type="GeneID" id="6072070"/>
<protein>
    <submittedName>
        <fullName evidence="2">Predicted protein</fullName>
    </submittedName>
</protein>
<feature type="compositionally biased region" description="Low complexity" evidence="1">
    <location>
        <begin position="283"/>
        <end position="292"/>
    </location>
</feature>
<dbReference type="AlphaFoldDB" id="B0CYU8"/>
<feature type="region of interest" description="Disordered" evidence="1">
    <location>
        <begin position="278"/>
        <end position="409"/>
    </location>
</feature>
<reference evidence="2 3" key="1">
    <citation type="journal article" date="2008" name="Nature">
        <title>The genome of Laccaria bicolor provides insights into mycorrhizal symbiosis.</title>
        <authorList>
            <person name="Martin F."/>
            <person name="Aerts A."/>
            <person name="Ahren D."/>
            <person name="Brun A."/>
            <person name="Danchin E.G.J."/>
            <person name="Duchaussoy F."/>
            <person name="Gibon J."/>
            <person name="Kohler A."/>
            <person name="Lindquist E."/>
            <person name="Pereda V."/>
            <person name="Salamov A."/>
            <person name="Shapiro H.J."/>
            <person name="Wuyts J."/>
            <person name="Blaudez D."/>
            <person name="Buee M."/>
            <person name="Brokstein P."/>
            <person name="Canbaeck B."/>
            <person name="Cohen D."/>
            <person name="Courty P.E."/>
            <person name="Coutinho P.M."/>
            <person name="Delaruelle C."/>
            <person name="Detter J.C."/>
            <person name="Deveau A."/>
            <person name="DiFazio S."/>
            <person name="Duplessis S."/>
            <person name="Fraissinet-Tachet L."/>
            <person name="Lucic E."/>
            <person name="Frey-Klett P."/>
            <person name="Fourrey C."/>
            <person name="Feussner I."/>
            <person name="Gay G."/>
            <person name="Grimwood J."/>
            <person name="Hoegger P.J."/>
            <person name="Jain P."/>
            <person name="Kilaru S."/>
            <person name="Labbe J."/>
            <person name="Lin Y.C."/>
            <person name="Legue V."/>
            <person name="Le Tacon F."/>
            <person name="Marmeisse R."/>
            <person name="Melayah D."/>
            <person name="Montanini B."/>
            <person name="Muratet M."/>
            <person name="Nehls U."/>
            <person name="Niculita-Hirzel H."/>
            <person name="Oudot-Le Secq M.P."/>
            <person name="Peter M."/>
            <person name="Quesneville H."/>
            <person name="Rajashekar B."/>
            <person name="Reich M."/>
            <person name="Rouhier N."/>
            <person name="Schmutz J."/>
            <person name="Yin T."/>
            <person name="Chalot M."/>
            <person name="Henrissat B."/>
            <person name="Kuees U."/>
            <person name="Lucas S."/>
            <person name="Van de Peer Y."/>
            <person name="Podila G.K."/>
            <person name="Polle A."/>
            <person name="Pukkila P.J."/>
            <person name="Richardson P.M."/>
            <person name="Rouze P."/>
            <person name="Sanders I.R."/>
            <person name="Stajich J.E."/>
            <person name="Tunlid A."/>
            <person name="Tuskan G."/>
            <person name="Grigoriev I.V."/>
        </authorList>
    </citation>
    <scope>NUCLEOTIDE SEQUENCE [LARGE SCALE GENOMIC DNA]</scope>
    <source>
        <strain evidence="3">S238N-H82 / ATCC MYA-4686</strain>
    </source>
</reference>
<evidence type="ECO:0000313" key="2">
    <source>
        <dbReference type="EMBL" id="EDR12946.1"/>
    </source>
</evidence>
<accession>B0CYU8</accession>
<feature type="compositionally biased region" description="Low complexity" evidence="1">
    <location>
        <begin position="387"/>
        <end position="408"/>
    </location>
</feature>
<organism evidence="3">
    <name type="scientific">Laccaria bicolor (strain S238N-H82 / ATCC MYA-4686)</name>
    <name type="common">Bicoloured deceiver</name>
    <name type="synonym">Laccaria laccata var. bicolor</name>
    <dbReference type="NCBI Taxonomy" id="486041"/>
    <lineage>
        <taxon>Eukaryota</taxon>
        <taxon>Fungi</taxon>
        <taxon>Dikarya</taxon>
        <taxon>Basidiomycota</taxon>
        <taxon>Agaricomycotina</taxon>
        <taxon>Agaricomycetes</taxon>
        <taxon>Agaricomycetidae</taxon>
        <taxon>Agaricales</taxon>
        <taxon>Agaricineae</taxon>
        <taxon>Hydnangiaceae</taxon>
        <taxon>Laccaria</taxon>
    </lineage>
</organism>